<name>A0A0M1N0Z1_9MOLU</name>
<dbReference type="GO" id="GO:0000731">
    <property type="term" value="P:DNA synthesis involved in DNA repair"/>
    <property type="evidence" value="ECO:0007669"/>
    <property type="project" value="TreeGrafter"/>
</dbReference>
<dbReference type="InterPro" id="IPR027417">
    <property type="entry name" value="P-loop_NTPase"/>
</dbReference>
<dbReference type="GO" id="GO:0006302">
    <property type="term" value="P:double-strand break repair"/>
    <property type="evidence" value="ECO:0007669"/>
    <property type="project" value="TreeGrafter"/>
</dbReference>
<dbReference type="Gene3D" id="3.40.50.300">
    <property type="entry name" value="P-loop containing nucleotide triphosphate hydrolases"/>
    <property type="match status" value="1"/>
</dbReference>
<dbReference type="OrthoDB" id="174137at2"/>
<dbReference type="PATRIC" id="fig|479893.3.peg.35"/>
<evidence type="ECO:0008006" key="4">
    <source>
        <dbReference type="Google" id="ProtNLM"/>
    </source>
</evidence>
<gene>
    <name evidence="2" type="ORF">CPX_001260</name>
</gene>
<evidence type="ECO:0000313" key="2">
    <source>
        <dbReference type="EMBL" id="KOR75700.1"/>
    </source>
</evidence>
<dbReference type="Gene3D" id="3.40.1140.10">
    <property type="match status" value="1"/>
</dbReference>
<sequence>MKKLTKIQLVNWHLFSSQTIEITGNALISGDNGAGKSTLLDALQYVLIGERKNVKFNLAANVNAKRSLESYMRGKIGAENKEFLRNGDVITHIALEFVDEETQEHTILGCVLELPQRGVLKERFYLYENIALKSDLFISNNKPKNHKQLAEYLRAHTKDFSFFDTKTQYKQAIGKYLNINVAKYLEILPKALAFKPLNLQNFVFDFLLEENPINISSLKNSVRQLKKIESQIELDKNKLQQLIVIIDAEKKFKFLDEQIKINSLVEKKVLIAKYHNNLENMLVKKEQEVLKINHLLEEKQNINASIENLNNHLLQLQNNHSQGDLSQLFYSLQKELSQKQTFCQDLQSQIDFFQERLQAEQKILKELYCLQPDDIIHQTAEEIACFLIAPKPFDIYSELKKTMLEMTDYLSQEILNFNIAQNDVQKEIKFLQQQIAEKNSTFQAMNNITKIYNPNVKKLVTLLNEKLSLFYKKEIHIHPFCELIDINDELWRNSIEGFLGSRKFNLIVEAGYFDQALKIYEKFQTSEKIYDVGLVNVDKIPDVDDNPHSLADKITSNHKDALTYAKLLLSHIICETDVTQLKNYKTAITPQGMIYSSYTAKQLNPKSYQIPYIGNESKEIRKKILLSEINTLKDYLNQKQNIFMKNKSIIELMRKSKVFSLVNNDQFTVYKKISDNEQEIVVINHKIEQFRSQQNVEQIEDNLKKIKKDKQILNESLDLVLLKIVESKNKYNMYEEKINFLQKRLVELQKDLYAIEQKEVVNLEKVPVQLQNYLTTYQNNYEYILHYIQDNVKTIENQKNAQHLDLTKYMNLYIGTYHLSAIEAKLEYFDYFVQEYNLISSKNLITYEQEAKELSSKTEIIFKEEFVNKLKESIENAKQQIKKLNELLKNRPFGDDSYQIITKASDDPEYKKYYSMIVEDNLTQEINLFSENASSYKDILLDELFQKIIYFEEGYEAIAYEFLDYRNYLTYDIKINDIYGNVSLFSKIFREKSGGETQVPFYIIIGICFEQLLSANAVHKGCLVLFDEAFNNMDENRIESMMYFFNQLNIQFLIAIPPQRIADISPYVTTNLIIVKDNNHVMVESFTKLA</sequence>
<dbReference type="Pfam" id="PF13555">
    <property type="entry name" value="AAA_29"/>
    <property type="match status" value="1"/>
</dbReference>
<evidence type="ECO:0000256" key="1">
    <source>
        <dbReference type="SAM" id="Coils"/>
    </source>
</evidence>
<dbReference type="RefSeq" id="WP_053521255.1">
    <property type="nucleotide sequence ID" value="NZ_LHCF01000001.1"/>
</dbReference>
<reference evidence="3" key="1">
    <citation type="submission" date="2015-05" db="EMBL/GenBank/DDBJ databases">
        <title>Draft genome sequence of 'Candidatus Phytoplasma Pruni' strain CX, a plant pathogenic bacterium.</title>
        <authorList>
            <person name="Lee I.-M."/>
            <person name="Bottner-Parker K.D."/>
            <person name="Shao J."/>
            <person name="Gundersen-Rindal D.E."/>
            <person name="Zhao Y."/>
            <person name="Davis R.E."/>
        </authorList>
    </citation>
    <scope>NUCLEOTIDE SEQUENCE [LARGE SCALE GENOMIC DNA]</scope>
    <source>
        <strain evidence="3">CX</strain>
    </source>
</reference>
<comment type="caution">
    <text evidence="2">The sequence shown here is derived from an EMBL/GenBank/DDBJ whole genome shotgun (WGS) entry which is preliminary data.</text>
</comment>
<feature type="coiled-coil region" evidence="1">
    <location>
        <begin position="696"/>
        <end position="758"/>
    </location>
</feature>
<proteinExistence type="predicted"/>
<dbReference type="STRING" id="479893.CPX_001260"/>
<dbReference type="Proteomes" id="UP000037386">
    <property type="component" value="Unassembled WGS sequence"/>
</dbReference>
<feature type="coiled-coil region" evidence="1">
    <location>
        <begin position="292"/>
        <end position="319"/>
    </location>
</feature>
<keyword evidence="1" id="KW-0175">Coiled coil</keyword>
<dbReference type="EMBL" id="LHCF01000001">
    <property type="protein sequence ID" value="KOR75700.1"/>
    <property type="molecule type" value="Genomic_DNA"/>
</dbReference>
<dbReference type="PANTHER" id="PTHR32182">
    <property type="entry name" value="DNA REPLICATION AND REPAIR PROTEIN RECF"/>
    <property type="match status" value="1"/>
</dbReference>
<dbReference type="PANTHER" id="PTHR32182:SF0">
    <property type="entry name" value="DNA REPLICATION AND REPAIR PROTEIN RECF"/>
    <property type="match status" value="1"/>
</dbReference>
<dbReference type="AlphaFoldDB" id="A0A0M1N0Z1"/>
<dbReference type="SUPFAM" id="SSF52540">
    <property type="entry name" value="P-loop containing nucleoside triphosphate hydrolases"/>
    <property type="match status" value="1"/>
</dbReference>
<evidence type="ECO:0000313" key="3">
    <source>
        <dbReference type="Proteomes" id="UP000037386"/>
    </source>
</evidence>
<protein>
    <recommendedName>
        <fullName evidence="4">AAA family ATPase</fullName>
    </recommendedName>
</protein>
<organism evidence="2 3">
    <name type="scientific">Candidatus Phytoplasma pruni</name>
    <dbReference type="NCBI Taxonomy" id="479893"/>
    <lineage>
        <taxon>Bacteria</taxon>
        <taxon>Bacillati</taxon>
        <taxon>Mycoplasmatota</taxon>
        <taxon>Mollicutes</taxon>
        <taxon>Acholeplasmatales</taxon>
        <taxon>Acholeplasmataceae</taxon>
        <taxon>Candidatus Phytoplasma</taxon>
        <taxon>16SrIII (X-disease group)</taxon>
    </lineage>
</organism>
<dbReference type="Pfam" id="PF13558">
    <property type="entry name" value="SbcC_Walker_B"/>
    <property type="match status" value="1"/>
</dbReference>
<accession>A0A0M1N0Z1</accession>